<keyword evidence="4" id="KW-1185">Reference proteome</keyword>
<dbReference type="Pfam" id="PF05649">
    <property type="entry name" value="Peptidase_M13_N"/>
    <property type="match status" value="2"/>
</dbReference>
<evidence type="ECO:0000313" key="4">
    <source>
        <dbReference type="Proteomes" id="UP001196413"/>
    </source>
</evidence>
<gene>
    <name evidence="3" type="ORF">KIN20_006228</name>
</gene>
<evidence type="ECO:0000259" key="2">
    <source>
        <dbReference type="Pfam" id="PF05649"/>
    </source>
</evidence>
<dbReference type="PANTHER" id="PTHR11733">
    <property type="entry name" value="ZINC METALLOPROTEASE FAMILY M13 NEPRILYSIN-RELATED"/>
    <property type="match status" value="1"/>
</dbReference>
<dbReference type="InterPro" id="IPR042089">
    <property type="entry name" value="Peptidase_M13_dom_2"/>
</dbReference>
<accession>A0AAD5M4F7</accession>
<dbReference type="InterPro" id="IPR008753">
    <property type="entry name" value="Peptidase_M13_N"/>
</dbReference>
<dbReference type="PROSITE" id="PS51885">
    <property type="entry name" value="NEPRILYSIN"/>
    <property type="match status" value="1"/>
</dbReference>
<reference evidence="3" key="1">
    <citation type="submission" date="2021-06" db="EMBL/GenBank/DDBJ databases">
        <title>Parelaphostrongylus tenuis whole genome reference sequence.</title>
        <authorList>
            <person name="Garwood T.J."/>
            <person name="Larsen P.A."/>
            <person name="Fountain-Jones N.M."/>
            <person name="Garbe J.R."/>
            <person name="Macchietto M.G."/>
            <person name="Kania S.A."/>
            <person name="Gerhold R.W."/>
            <person name="Richards J.E."/>
            <person name="Wolf T.M."/>
        </authorList>
    </citation>
    <scope>NUCLEOTIDE SEQUENCE</scope>
    <source>
        <strain evidence="3">MNPRO001-30</strain>
        <tissue evidence="3">Meninges</tissue>
    </source>
</reference>
<feature type="domain" description="Peptidase M13 N-terminal" evidence="2">
    <location>
        <begin position="327"/>
        <end position="376"/>
    </location>
</feature>
<dbReference type="AlphaFoldDB" id="A0AAD5M4F7"/>
<dbReference type="CDD" id="cd08662">
    <property type="entry name" value="M13"/>
    <property type="match status" value="1"/>
</dbReference>
<dbReference type="EMBL" id="JAHQIW010000864">
    <property type="protein sequence ID" value="KAJ1350438.1"/>
    <property type="molecule type" value="Genomic_DNA"/>
</dbReference>
<sequence>MPVVAHNGAVFEANSLATHARMVDPCVDFFEFTCGNWKAKHPIPSDKTSHSQFHVLGDKIQAEMRAIFESDEVFPSKSVTALKALYHRCMDIDTLNRIGARKLIETIRSFGEWPMLEGNKWRADQFDLTTLFINNAAVRGVQIFINIDVAIDSNDVSRRILQFDQGETGLSREFYCDKERYGKIITAYRRFLINKVKLLHEDANLPVNAMKIASDVDEIIKLETELAKIVVAEEDRSNHTEMYNLRRLSDMQKLMPLVDWNRYFHFIAPFSIHSYLDNDPQILITEMDFLKRVTNLINSTDPRTITNYAYLSYTSAWDGELELSKSQAAKNVTLEMVRDLQDAFYSMVVESDWMDKTTKARALEKAEHMLPQIGYPDFILDNEKLDDYYSGDTLPEKITHKELFLCSHPICKDIA</sequence>
<dbReference type="GO" id="GO:0005886">
    <property type="term" value="C:plasma membrane"/>
    <property type="evidence" value="ECO:0007669"/>
    <property type="project" value="TreeGrafter"/>
</dbReference>
<dbReference type="GO" id="GO:0004222">
    <property type="term" value="F:metalloendopeptidase activity"/>
    <property type="evidence" value="ECO:0007669"/>
    <property type="project" value="InterPro"/>
</dbReference>
<dbReference type="Proteomes" id="UP001196413">
    <property type="component" value="Unassembled WGS sequence"/>
</dbReference>
<dbReference type="PANTHER" id="PTHR11733:SF237">
    <property type="entry name" value="NEPRILYSIN-LIKE 4"/>
    <property type="match status" value="1"/>
</dbReference>
<protein>
    <recommendedName>
        <fullName evidence="2">Peptidase M13 N-terminal domain-containing protein</fullName>
    </recommendedName>
</protein>
<dbReference type="Gene3D" id="1.10.1380.10">
    <property type="entry name" value="Neutral endopeptidase , domain2"/>
    <property type="match status" value="1"/>
</dbReference>
<comment type="similarity">
    <text evidence="1">Belongs to the peptidase M13 family.</text>
</comment>
<proteinExistence type="inferred from homology"/>
<organism evidence="3 4">
    <name type="scientific">Parelaphostrongylus tenuis</name>
    <name type="common">Meningeal worm</name>
    <dbReference type="NCBI Taxonomy" id="148309"/>
    <lineage>
        <taxon>Eukaryota</taxon>
        <taxon>Metazoa</taxon>
        <taxon>Ecdysozoa</taxon>
        <taxon>Nematoda</taxon>
        <taxon>Chromadorea</taxon>
        <taxon>Rhabditida</taxon>
        <taxon>Rhabditina</taxon>
        <taxon>Rhabditomorpha</taxon>
        <taxon>Strongyloidea</taxon>
        <taxon>Metastrongylidae</taxon>
        <taxon>Parelaphostrongylus</taxon>
    </lineage>
</organism>
<evidence type="ECO:0000256" key="1">
    <source>
        <dbReference type="ARBA" id="ARBA00007357"/>
    </source>
</evidence>
<feature type="domain" description="Peptidase M13 N-terminal" evidence="2">
    <location>
        <begin position="25"/>
        <end position="315"/>
    </location>
</feature>
<dbReference type="InterPro" id="IPR000718">
    <property type="entry name" value="Peptidase_M13"/>
</dbReference>
<comment type="caution">
    <text evidence="3">The sequence shown here is derived from an EMBL/GenBank/DDBJ whole genome shotgun (WGS) entry which is preliminary data.</text>
</comment>
<name>A0AAD5M4F7_PARTN</name>
<evidence type="ECO:0000313" key="3">
    <source>
        <dbReference type="EMBL" id="KAJ1350438.1"/>
    </source>
</evidence>
<dbReference type="SUPFAM" id="SSF55486">
    <property type="entry name" value="Metalloproteases ('zincins'), catalytic domain"/>
    <property type="match status" value="1"/>
</dbReference>
<dbReference type="GO" id="GO:0016485">
    <property type="term" value="P:protein processing"/>
    <property type="evidence" value="ECO:0007669"/>
    <property type="project" value="TreeGrafter"/>
</dbReference>